<keyword evidence="1" id="KW-0004">4Fe-4S</keyword>
<dbReference type="InterPro" id="IPR036136">
    <property type="entry name" value="Nit/Sulf_reduc_fer-like_dom_sf"/>
</dbReference>
<name>A0A1F6GLP1_9PROT</name>
<evidence type="ECO:0000256" key="1">
    <source>
        <dbReference type="ARBA" id="ARBA00022485"/>
    </source>
</evidence>
<dbReference type="GO" id="GO:0000103">
    <property type="term" value="P:sulfate assimilation"/>
    <property type="evidence" value="ECO:0007669"/>
    <property type="project" value="TreeGrafter"/>
</dbReference>
<organism evidence="6 7">
    <name type="scientific">Candidatus Lambdaproteobacteria bacterium RIFOXYD2_FULL_56_26</name>
    <dbReference type="NCBI Taxonomy" id="1817773"/>
    <lineage>
        <taxon>Bacteria</taxon>
        <taxon>Pseudomonadati</taxon>
        <taxon>Pseudomonadota</taxon>
        <taxon>Candidatus Lambdaproteobacteria</taxon>
    </lineage>
</organism>
<dbReference type="Gene3D" id="6.10.140.1420">
    <property type="match status" value="1"/>
</dbReference>
<dbReference type="PROSITE" id="PS51379">
    <property type="entry name" value="4FE4S_FER_2"/>
    <property type="match status" value="1"/>
</dbReference>
<evidence type="ECO:0000256" key="4">
    <source>
        <dbReference type="ARBA" id="ARBA00023014"/>
    </source>
</evidence>
<dbReference type="GO" id="GO:0020037">
    <property type="term" value="F:heme binding"/>
    <property type="evidence" value="ECO:0007669"/>
    <property type="project" value="InterPro"/>
</dbReference>
<dbReference type="NCBIfam" id="TIGR02064">
    <property type="entry name" value="dsrA"/>
    <property type="match status" value="1"/>
</dbReference>
<dbReference type="SUPFAM" id="SSF54862">
    <property type="entry name" value="4Fe-4S ferredoxins"/>
    <property type="match status" value="1"/>
</dbReference>
<dbReference type="Proteomes" id="UP000177583">
    <property type="component" value="Unassembled WGS sequence"/>
</dbReference>
<dbReference type="InterPro" id="IPR017896">
    <property type="entry name" value="4Fe4S_Fe-S-bd"/>
</dbReference>
<evidence type="ECO:0000313" key="6">
    <source>
        <dbReference type="EMBL" id="OGG99033.1"/>
    </source>
</evidence>
<reference evidence="6 7" key="1">
    <citation type="journal article" date="2016" name="Nat. Commun.">
        <title>Thousands of microbial genomes shed light on interconnected biogeochemical processes in an aquifer system.</title>
        <authorList>
            <person name="Anantharaman K."/>
            <person name="Brown C.T."/>
            <person name="Hug L.A."/>
            <person name="Sharon I."/>
            <person name="Castelle C.J."/>
            <person name="Probst A.J."/>
            <person name="Thomas B.C."/>
            <person name="Singh A."/>
            <person name="Wilkins M.J."/>
            <person name="Karaoz U."/>
            <person name="Brodie E.L."/>
            <person name="Williams K.H."/>
            <person name="Hubbard S.S."/>
            <person name="Banfield J.F."/>
        </authorList>
    </citation>
    <scope>NUCLEOTIDE SEQUENCE [LARGE SCALE GENOMIC DNA]</scope>
</reference>
<keyword evidence="3" id="KW-0408">Iron</keyword>
<dbReference type="Gene3D" id="3.30.70.20">
    <property type="match status" value="1"/>
</dbReference>
<dbReference type="Gene3D" id="3.30.70.2500">
    <property type="match status" value="1"/>
</dbReference>
<dbReference type="InterPro" id="IPR045169">
    <property type="entry name" value="NO2/SO3_Rdtase_4Fe4S_prot"/>
</dbReference>
<sequence>MSNQAHSSSETPLLDELLKGRWPSFVKEMKEMADTKPMVRDVLRQLEKSYVDKKTHWKHGGIVGVKGYGGGIIGRYSDSPDEFPGAAHFHTVRVNQPAGWFYSSQALRDLCDIFEKYGSGLTNMHGSTGDIILLGTTTDELEPIFSALTEKGWDLGGSGSALRTPSCCVGPARCEWAMFDCLDLCHDITHHYQDEIHRPAFPYKFKIKVSGCPNDCVSAIARADFSVIGTWKDHIQVNQAAMQEYVAKGRNPIKDAVLLCPTKAIDWDGKEIKIDNENCVRCMQCINAYPKALKPGKERGATILIGAKAPIVQGALFSSVLVPFMELEKPYDDLKELLEKLWDVWDDHGENKERIGELVERMGKGEFLERIGIKPDIQMVIHPRENPYVFYDEYYEEVDEK</sequence>
<gene>
    <name evidence="6" type="ORF">A2557_09715</name>
</gene>
<dbReference type="PANTHER" id="PTHR11493">
    <property type="entry name" value="SULFITE REDUCTASE [NADPH] SUBUNIT BETA-RELATED"/>
    <property type="match status" value="1"/>
</dbReference>
<evidence type="ECO:0000256" key="2">
    <source>
        <dbReference type="ARBA" id="ARBA00022723"/>
    </source>
</evidence>
<accession>A0A1F6GLP1</accession>
<protein>
    <submittedName>
        <fullName evidence="6">Sulfite reductase, dissimilatory-type subunit alpha</fullName>
    </submittedName>
</protein>
<dbReference type="Pfam" id="PF01077">
    <property type="entry name" value="NIR_SIR"/>
    <property type="match status" value="1"/>
</dbReference>
<dbReference type="GO" id="GO:0046872">
    <property type="term" value="F:metal ion binding"/>
    <property type="evidence" value="ECO:0007669"/>
    <property type="project" value="UniProtKB-KW"/>
</dbReference>
<dbReference type="InterPro" id="IPR006067">
    <property type="entry name" value="NO2/SO3_Rdtase_4Fe4S_dom"/>
</dbReference>
<dbReference type="PANTHER" id="PTHR11493:SF54">
    <property type="entry name" value="ANAEROBIC SULFITE REDUCTASE SUBUNIT C"/>
    <property type="match status" value="1"/>
</dbReference>
<dbReference type="GO" id="GO:0009337">
    <property type="term" value="C:sulfite reductase complex (NADPH)"/>
    <property type="evidence" value="ECO:0007669"/>
    <property type="project" value="TreeGrafter"/>
</dbReference>
<dbReference type="SUPFAM" id="SSF56014">
    <property type="entry name" value="Nitrite and sulphite reductase 4Fe-4S domain-like"/>
    <property type="match status" value="1"/>
</dbReference>
<evidence type="ECO:0000259" key="5">
    <source>
        <dbReference type="PROSITE" id="PS51379"/>
    </source>
</evidence>
<evidence type="ECO:0000313" key="7">
    <source>
        <dbReference type="Proteomes" id="UP000177583"/>
    </source>
</evidence>
<feature type="domain" description="4Fe-4S ferredoxin-type" evidence="5">
    <location>
        <begin position="270"/>
        <end position="298"/>
    </location>
</feature>
<dbReference type="GO" id="GO:0016002">
    <property type="term" value="F:sulfite reductase activity"/>
    <property type="evidence" value="ECO:0007669"/>
    <property type="project" value="TreeGrafter"/>
</dbReference>
<dbReference type="GO" id="GO:0018551">
    <property type="term" value="F:dissimilatory sulfite reductase (NADH) activity"/>
    <property type="evidence" value="ECO:0007669"/>
    <property type="project" value="InterPro"/>
</dbReference>
<keyword evidence="4" id="KW-0411">Iron-sulfur</keyword>
<keyword evidence="2" id="KW-0479">Metal-binding</keyword>
<dbReference type="InterPro" id="IPR045854">
    <property type="entry name" value="NO2/SO3_Rdtase_4Fe4S_sf"/>
</dbReference>
<evidence type="ECO:0000256" key="3">
    <source>
        <dbReference type="ARBA" id="ARBA00023004"/>
    </source>
</evidence>
<dbReference type="GO" id="GO:0051539">
    <property type="term" value="F:4 iron, 4 sulfur cluster binding"/>
    <property type="evidence" value="ECO:0007669"/>
    <property type="project" value="UniProtKB-KW"/>
</dbReference>
<proteinExistence type="predicted"/>
<dbReference type="Gene3D" id="3.30.413.10">
    <property type="entry name" value="Sulfite Reductase Hemoprotein, domain 1"/>
    <property type="match status" value="1"/>
</dbReference>
<dbReference type="AlphaFoldDB" id="A0A1F6GLP1"/>
<dbReference type="EMBL" id="MFNF01000061">
    <property type="protein sequence ID" value="OGG99033.1"/>
    <property type="molecule type" value="Genomic_DNA"/>
</dbReference>
<dbReference type="SUPFAM" id="SSF55124">
    <property type="entry name" value="Nitrite/Sulfite reductase N-terminal domain-like"/>
    <property type="match status" value="1"/>
</dbReference>
<dbReference type="InterPro" id="IPR011806">
    <property type="entry name" value="DsrA"/>
</dbReference>
<comment type="caution">
    <text evidence="6">The sequence shown here is derived from an EMBL/GenBank/DDBJ whole genome shotgun (WGS) entry which is preliminary data.</text>
</comment>
<dbReference type="Pfam" id="PF03460">
    <property type="entry name" value="NIR_SIR_ferr"/>
    <property type="match status" value="1"/>
</dbReference>
<dbReference type="InterPro" id="IPR005117">
    <property type="entry name" value="NiRdtase/SiRdtase_haem-b_fer"/>
</dbReference>
<dbReference type="GO" id="GO:0050311">
    <property type="term" value="F:sulfite reductase (ferredoxin) activity"/>
    <property type="evidence" value="ECO:0007669"/>
    <property type="project" value="TreeGrafter"/>
</dbReference>